<organism evidence="14">
    <name type="scientific">Tanacetum cinerariifolium</name>
    <name type="common">Dalmatian daisy</name>
    <name type="synonym">Chrysanthemum cinerariifolium</name>
    <dbReference type="NCBI Taxonomy" id="118510"/>
    <lineage>
        <taxon>Eukaryota</taxon>
        <taxon>Viridiplantae</taxon>
        <taxon>Streptophyta</taxon>
        <taxon>Embryophyta</taxon>
        <taxon>Tracheophyta</taxon>
        <taxon>Spermatophyta</taxon>
        <taxon>Magnoliopsida</taxon>
        <taxon>eudicotyledons</taxon>
        <taxon>Gunneridae</taxon>
        <taxon>Pentapetalae</taxon>
        <taxon>asterids</taxon>
        <taxon>campanulids</taxon>
        <taxon>Asterales</taxon>
        <taxon>Asteraceae</taxon>
        <taxon>Asteroideae</taxon>
        <taxon>Anthemideae</taxon>
        <taxon>Anthemidinae</taxon>
        <taxon>Tanacetum</taxon>
    </lineage>
</organism>
<dbReference type="AlphaFoldDB" id="A0A699GF14"/>
<evidence type="ECO:0000256" key="6">
    <source>
        <dbReference type="ARBA" id="ARBA00022833"/>
    </source>
</evidence>
<feature type="compositionally biased region" description="Basic residues" evidence="11">
    <location>
        <begin position="1046"/>
        <end position="1055"/>
    </location>
</feature>
<evidence type="ECO:0000256" key="4">
    <source>
        <dbReference type="ARBA" id="ARBA00022723"/>
    </source>
</evidence>
<dbReference type="InterPro" id="IPR024077">
    <property type="entry name" value="Neurolysin/TOP_dom2"/>
</dbReference>
<feature type="region of interest" description="Disordered" evidence="11">
    <location>
        <begin position="797"/>
        <end position="871"/>
    </location>
</feature>
<feature type="compositionally biased region" description="Basic and acidic residues" evidence="11">
    <location>
        <begin position="902"/>
        <end position="911"/>
    </location>
</feature>
<dbReference type="PANTHER" id="PTHR32331">
    <property type="entry name" value="UPF0313 PROTEIN YGIQ"/>
    <property type="match status" value="1"/>
</dbReference>
<dbReference type="GO" id="GO:0051539">
    <property type="term" value="F:4 iron, 4 sulfur cluster binding"/>
    <property type="evidence" value="ECO:0007669"/>
    <property type="project" value="UniProtKB-KW"/>
</dbReference>
<feature type="domain" description="UPF0313" evidence="13">
    <location>
        <begin position="342"/>
        <end position="735"/>
    </location>
</feature>
<comment type="similarity">
    <text evidence="10">Belongs to the peptidase M3 family.</text>
</comment>
<keyword evidence="5 10" id="KW-0378">Hydrolase</keyword>
<keyword evidence="2 10" id="KW-0645">Protease</keyword>
<dbReference type="InterPro" id="IPR013704">
    <property type="entry name" value="UPF0313_N"/>
</dbReference>
<dbReference type="Pfam" id="PF01432">
    <property type="entry name" value="Peptidase_M3"/>
    <property type="match status" value="1"/>
</dbReference>
<feature type="compositionally biased region" description="Basic and acidic residues" evidence="11">
    <location>
        <begin position="995"/>
        <end position="1005"/>
    </location>
</feature>
<evidence type="ECO:0000256" key="7">
    <source>
        <dbReference type="ARBA" id="ARBA00023004"/>
    </source>
</evidence>
<evidence type="ECO:0000256" key="5">
    <source>
        <dbReference type="ARBA" id="ARBA00022801"/>
    </source>
</evidence>
<feature type="region of interest" description="Disordered" evidence="11">
    <location>
        <begin position="949"/>
        <end position="1112"/>
    </location>
</feature>
<keyword evidence="7" id="KW-0408">Iron</keyword>
<evidence type="ECO:0000256" key="11">
    <source>
        <dbReference type="SAM" id="MobiDB-lite"/>
    </source>
</evidence>
<evidence type="ECO:0000259" key="12">
    <source>
        <dbReference type="Pfam" id="PF01432"/>
    </source>
</evidence>
<evidence type="ECO:0000259" key="13">
    <source>
        <dbReference type="Pfam" id="PF08497"/>
    </source>
</evidence>
<feature type="compositionally biased region" description="Low complexity" evidence="11">
    <location>
        <begin position="1027"/>
        <end position="1043"/>
    </location>
</feature>
<comment type="caution">
    <text evidence="14">The sequence shown here is derived from an EMBL/GenBank/DDBJ whole genome shotgun (WGS) entry which is preliminary data.</text>
</comment>
<name>A0A699GF14_TANCI</name>
<protein>
    <submittedName>
        <fullName evidence="14">Probable cytosolic oligopeptidase A</fullName>
    </submittedName>
</protein>
<feature type="region of interest" description="Disordered" evidence="11">
    <location>
        <begin position="885"/>
        <end position="923"/>
    </location>
</feature>
<keyword evidence="6 10" id="KW-0862">Zinc</keyword>
<keyword evidence="9 10" id="KW-0482">Metalloprotease</keyword>
<sequence>MLDQKWHQLGVSQIPTDVLGFEAASLKAAGVDYAPVPPRYRTTYFSHVFSGGYSAGYYGYLWAERLDAETVLWFNENGGMLRKNGDYFRKMLLSKGGTMDAMQMFRAFRGHDPRVEPLLERRGLTENDGHASAGPLRLGPTGTQDRHQLFHQRSQRQVQPEIFAPHAVGKSAGGRAVSNHHICRLNNKDTDMDSHLKQSLQDLQGKLASAGPVDEELKSLLTRLDGDIHSLLVRRQGLGMAAASPAVAGVATVPPAIDAAPELEESTTYGLAERTQEISAKFAAQHPTLEPALRELGRILSNMGPGERRAGISGTMPSDMISPTNLFATVPKRSARAAVAPFLPMSRAEMDVLGWDECDVILITGDAYIDHPSFGMALVGRLLEAQGFRVGIISQPDWHSADAFRALGKPRLYFGVTAGNMDSMVNRYTADRKIRSDDAYTANGEPNKRPDRAVTVYAQRSREAYPGTPVVIGSIEASLRRIAHYDYWSDKVRRSVLTDSKADILIFGNAERALVDLTHRMAAGEDIKTIRDLRGTAFLVPGGWLPSAEWGVHNSTRMDTPGKIDPPIDPYMMVSQNTSSCATDNAPKAAAGAEVNEAMVEPKPMADFAPVAPVAAAPAAPAAGVVKTIRFMSREDRLAMEKEKHTKTVVRLPSFETVSADPVMYAHASRVFHLESNPGNARAMVQAHGERDVWINPPPLPLRMDEMDGVYDMNYARAPHPFYGKARIPAWEMIQPFGTVDPARNRTHPRQDQGVYGHHFRPWRSYREYVPAGLQGSENRGNLPPPVVRVPVHLRQPRYRPQQADLAVPQGARDSGREKNPDQLGPALRHRRAFARVRERTGHPPRGRPAENRAGTHGRKHAVEDDEAGHRRLRRVQGNVRALLAGSGQEAVPDSVLHRRPPGHDGSRHAEPGAVAEEEQLQARPGADLHAHADGHGHHHVPLAQESAAQGDGRLGSGGNGPQRQGPPYPQGVPALPGPGKLADPARGAGRARSRRPDRQWRKAPDSGLVGGRSQQQAEHGGPSRSGVGAAAARYRQGAQGEYRQVRHRGRRRTAAGRPARQCADRFADGAPDGGNQGAGIDSRHHQGQEAGSAATGQRQAGPGRRTAPARAQVSAEVATNMKADIARYLLFFVV</sequence>
<dbReference type="Pfam" id="PF08497">
    <property type="entry name" value="Radical_SAM_N"/>
    <property type="match status" value="1"/>
</dbReference>
<evidence type="ECO:0000256" key="3">
    <source>
        <dbReference type="ARBA" id="ARBA00022691"/>
    </source>
</evidence>
<dbReference type="Gene3D" id="1.10.1370.10">
    <property type="entry name" value="Neurolysin, domain 3"/>
    <property type="match status" value="1"/>
</dbReference>
<dbReference type="InterPro" id="IPR022946">
    <property type="entry name" value="UPF0313"/>
</dbReference>
<dbReference type="InterPro" id="IPR001567">
    <property type="entry name" value="Pept_M3A_M3B_dom"/>
</dbReference>
<comment type="cofactor">
    <cofactor evidence="10">
        <name>Zn(2+)</name>
        <dbReference type="ChEBI" id="CHEBI:29105"/>
    </cofactor>
    <text evidence="10">Binds 1 zinc ion.</text>
</comment>
<dbReference type="GO" id="GO:0006508">
    <property type="term" value="P:proteolysis"/>
    <property type="evidence" value="ECO:0007669"/>
    <property type="project" value="UniProtKB-KW"/>
</dbReference>
<proteinExistence type="inferred from homology"/>
<keyword evidence="8" id="KW-0411">Iron-sulfur</keyword>
<dbReference type="EMBL" id="BKCJ010000004">
    <property type="protein sequence ID" value="GEU28310.1"/>
    <property type="molecule type" value="Genomic_DNA"/>
</dbReference>
<evidence type="ECO:0000256" key="1">
    <source>
        <dbReference type="ARBA" id="ARBA00022485"/>
    </source>
</evidence>
<keyword evidence="3" id="KW-0949">S-adenosyl-L-methionine</keyword>
<dbReference type="GO" id="GO:0046872">
    <property type="term" value="F:metal ion binding"/>
    <property type="evidence" value="ECO:0007669"/>
    <property type="project" value="UniProtKB-UniRule"/>
</dbReference>
<gene>
    <name evidence="14" type="ORF">Tci_000288</name>
</gene>
<dbReference type="PANTHER" id="PTHR32331:SF0">
    <property type="entry name" value="UPF0313 PROTEIN YGIQ"/>
    <property type="match status" value="1"/>
</dbReference>
<keyword evidence="4 10" id="KW-0479">Metal-binding</keyword>
<evidence type="ECO:0000256" key="9">
    <source>
        <dbReference type="ARBA" id="ARBA00023049"/>
    </source>
</evidence>
<evidence type="ECO:0000256" key="10">
    <source>
        <dbReference type="RuleBase" id="RU003435"/>
    </source>
</evidence>
<dbReference type="SUPFAM" id="SSF55486">
    <property type="entry name" value="Metalloproteases ('zincins'), catalytic domain"/>
    <property type="match status" value="1"/>
</dbReference>
<keyword evidence="1" id="KW-0004">4Fe-4S</keyword>
<feature type="compositionally biased region" description="Low complexity" evidence="11">
    <location>
        <begin position="1099"/>
        <end position="1112"/>
    </location>
</feature>
<evidence type="ECO:0000313" key="14">
    <source>
        <dbReference type="EMBL" id="GEU28310.1"/>
    </source>
</evidence>
<evidence type="ECO:0000256" key="2">
    <source>
        <dbReference type="ARBA" id="ARBA00022670"/>
    </source>
</evidence>
<feature type="domain" description="Peptidase M3A/M3B catalytic" evidence="12">
    <location>
        <begin position="1"/>
        <end position="123"/>
    </location>
</feature>
<reference evidence="14" key="1">
    <citation type="journal article" date="2019" name="Sci. Rep.">
        <title>Draft genome of Tanacetum cinerariifolium, the natural source of mosquito coil.</title>
        <authorList>
            <person name="Yamashiro T."/>
            <person name="Shiraishi A."/>
            <person name="Satake H."/>
            <person name="Nakayama K."/>
        </authorList>
    </citation>
    <scope>NUCLEOTIDE SEQUENCE</scope>
</reference>
<evidence type="ECO:0000256" key="8">
    <source>
        <dbReference type="ARBA" id="ARBA00023014"/>
    </source>
</evidence>
<accession>A0A699GF14</accession>
<dbReference type="GO" id="GO:0004222">
    <property type="term" value="F:metalloendopeptidase activity"/>
    <property type="evidence" value="ECO:0007669"/>
    <property type="project" value="InterPro"/>
</dbReference>